<dbReference type="GO" id="GO:0009036">
    <property type="term" value="F:type II site-specific deoxyribonuclease activity"/>
    <property type="evidence" value="ECO:0007669"/>
    <property type="project" value="UniProtKB-EC"/>
</dbReference>
<evidence type="ECO:0000259" key="2">
    <source>
        <dbReference type="Pfam" id="PF07728"/>
    </source>
</evidence>
<proteinExistence type="predicted"/>
<name>A0A564UM93_9FIRM</name>
<keyword evidence="3" id="KW-0378">Hydrolase</keyword>
<evidence type="ECO:0000313" key="3">
    <source>
        <dbReference type="EMBL" id="VUX20608.1"/>
    </source>
</evidence>
<dbReference type="InterPro" id="IPR011704">
    <property type="entry name" value="ATPase_dyneun-rel_AAA"/>
</dbReference>
<dbReference type="GO" id="GO:0016887">
    <property type="term" value="F:ATP hydrolysis activity"/>
    <property type="evidence" value="ECO:0007669"/>
    <property type="project" value="InterPro"/>
</dbReference>
<dbReference type="PANTHER" id="PTHR37291">
    <property type="entry name" value="5-METHYLCYTOSINE-SPECIFIC RESTRICTION ENZYME B"/>
    <property type="match status" value="1"/>
</dbReference>
<feature type="domain" description="ATPase dynein-related AAA" evidence="2">
    <location>
        <begin position="367"/>
        <end position="539"/>
    </location>
</feature>
<dbReference type="Pfam" id="PF07728">
    <property type="entry name" value="AAA_5"/>
    <property type="match status" value="1"/>
</dbReference>
<sequence>MAGNKDKIQLPTNTTDISTLVRYLKGIKAAEPLNNNTAQSVYQAVKATGRKQSSYTAKVAEAGGKIPARDTHTTGTLATYGLIRYVDTNRPANFVVSDLGCELIELYDDAGQPITNEAGVQLHSNGKYTVMLLRVFSAWHETGKGRNIHPGKIMLQLMSDPDLDYYITEHDVAYFTSNSEFMFDSQYEEIKKSILEFRSKYDGVYGLTSKPCKAEIFMPTFVRNWGIFEKKEIFDITSDDVNPGHFVLSLKSAGISTEEEIDITDDVDDDNTSEEEVLSENSTADTDPEGLGKSIDLEKLYTNLTHYVLTNGADVYCDMVFRNNGNFDWIYVAGNASNKTETNSSEEDIKQVDEVDLESIRLSTGCNVLLYGVPGSGKSWTIEHEYCKPGTQVERLVFHPDYTYSDFIGQILPAVAEDGQVSYKFTPGPFTNILREAYNNPEKEYVLIIEEINRGNAPAIFGEVFQLLDRKVEIRDIDDDGYPIGTSEYGITNTNIAKEMYGKDVKNEKVRIPSNLSIIGTMNTSDQNVFTLDTAFQRRWDMRLIENDFSNVDPTLADAEILDTTVTWRNFCVEINKIVVGNSARMTSAEDKRLGAYFVHLRDLKFNDAMGDLKVYDAFRKKESKGILTDDEKTQIAIIRDAIRQNRKFPEKVIKYLWDDAFKFNREVIFEVTEYQSLEQVIRAFMYAQGLDRFKVFKDNVKDAFTGEDEE</sequence>
<dbReference type="EMBL" id="CABHNA010000091">
    <property type="protein sequence ID" value="VUX20608.1"/>
    <property type="molecule type" value="Genomic_DNA"/>
</dbReference>
<protein>
    <submittedName>
        <fullName evidence="3">Type-2 restriction enzyme BsuMI component YdiS</fullName>
        <ecNumber evidence="3">3.1.21.4</ecNumber>
    </submittedName>
</protein>
<dbReference type="AlphaFoldDB" id="A0A564UM93"/>
<gene>
    <name evidence="3" type="primary">ydiS</name>
    <name evidence="3" type="ORF">RTSSTS7063_02672</name>
</gene>
<reference evidence="3 4" key="1">
    <citation type="submission" date="2019-07" db="EMBL/GenBank/DDBJ databases">
        <authorList>
            <person name="Hibberd C M."/>
            <person name="Gehrig L. J."/>
            <person name="Chang H.-W."/>
            <person name="Venkatesh S."/>
        </authorList>
    </citation>
    <scope>NUCLEOTIDE SEQUENCE [LARGE SCALE GENOMIC DNA]</scope>
    <source>
        <strain evidence="3">Ruminococcus_torques_SSTS_Bg7063</strain>
    </source>
</reference>
<dbReference type="RefSeq" id="WP_243131540.1">
    <property type="nucleotide sequence ID" value="NZ_CABHNA010000091.1"/>
</dbReference>
<dbReference type="InterPro" id="IPR027417">
    <property type="entry name" value="P-loop_NTPase"/>
</dbReference>
<dbReference type="Proteomes" id="UP000363661">
    <property type="component" value="Unassembled WGS sequence"/>
</dbReference>
<evidence type="ECO:0000313" key="4">
    <source>
        <dbReference type="Proteomes" id="UP000363661"/>
    </source>
</evidence>
<dbReference type="InterPro" id="IPR052934">
    <property type="entry name" value="Methyl-DNA_Rec/Restrict_Enz"/>
</dbReference>
<evidence type="ECO:0000256" key="1">
    <source>
        <dbReference type="SAM" id="MobiDB-lite"/>
    </source>
</evidence>
<dbReference type="SUPFAM" id="SSF52540">
    <property type="entry name" value="P-loop containing nucleoside triphosphate hydrolases"/>
    <property type="match status" value="1"/>
</dbReference>
<dbReference type="GO" id="GO:0005524">
    <property type="term" value="F:ATP binding"/>
    <property type="evidence" value="ECO:0007669"/>
    <property type="project" value="InterPro"/>
</dbReference>
<feature type="compositionally biased region" description="Acidic residues" evidence="1">
    <location>
        <begin position="259"/>
        <end position="278"/>
    </location>
</feature>
<dbReference type="PANTHER" id="PTHR37291:SF1">
    <property type="entry name" value="TYPE IV METHYL-DIRECTED RESTRICTION ENZYME ECOKMCRB SUBUNIT"/>
    <property type="match status" value="1"/>
</dbReference>
<organism evidence="3 4">
    <name type="scientific">[Ruminococcus] torques</name>
    <dbReference type="NCBI Taxonomy" id="33039"/>
    <lineage>
        <taxon>Bacteria</taxon>
        <taxon>Bacillati</taxon>
        <taxon>Bacillota</taxon>
        <taxon>Clostridia</taxon>
        <taxon>Lachnospirales</taxon>
        <taxon>Lachnospiraceae</taxon>
        <taxon>Mediterraneibacter</taxon>
    </lineage>
</organism>
<feature type="region of interest" description="Disordered" evidence="1">
    <location>
        <begin position="259"/>
        <end position="290"/>
    </location>
</feature>
<accession>A0A564UM93</accession>
<dbReference type="EC" id="3.1.21.4" evidence="3"/>
<dbReference type="Gene3D" id="3.40.50.300">
    <property type="entry name" value="P-loop containing nucleotide triphosphate hydrolases"/>
    <property type="match status" value="1"/>
</dbReference>
<keyword evidence="4" id="KW-1185">Reference proteome</keyword>